<feature type="repeat" description="TPR" evidence="3">
    <location>
        <begin position="227"/>
        <end position="260"/>
    </location>
</feature>
<dbReference type="Gene3D" id="3.40.50.2000">
    <property type="entry name" value="Glycogen Phosphorylase B"/>
    <property type="match status" value="1"/>
</dbReference>
<dbReference type="Pfam" id="PF13432">
    <property type="entry name" value="TPR_16"/>
    <property type="match status" value="2"/>
</dbReference>
<dbReference type="PANTHER" id="PTHR44943:SF4">
    <property type="entry name" value="TPR REPEAT-CONTAINING PROTEIN MJ0798"/>
    <property type="match status" value="1"/>
</dbReference>
<evidence type="ECO:0000256" key="3">
    <source>
        <dbReference type="PROSITE-ProRule" id="PRU00339"/>
    </source>
</evidence>
<feature type="repeat" description="TPR" evidence="3">
    <location>
        <begin position="91"/>
        <end position="124"/>
    </location>
</feature>
<feature type="repeat" description="TPR" evidence="3">
    <location>
        <begin position="363"/>
        <end position="396"/>
    </location>
</feature>
<dbReference type="Gene3D" id="1.25.40.10">
    <property type="entry name" value="Tetratricopeptide repeat domain"/>
    <property type="match status" value="5"/>
</dbReference>
<name>A0A2T3Y0Z8_9BURK</name>
<feature type="repeat" description="TPR" evidence="3">
    <location>
        <begin position="193"/>
        <end position="226"/>
    </location>
</feature>
<dbReference type="InterPro" id="IPR002201">
    <property type="entry name" value="Glyco_trans_9"/>
</dbReference>
<evidence type="ECO:0000256" key="2">
    <source>
        <dbReference type="ARBA" id="ARBA00022803"/>
    </source>
</evidence>
<dbReference type="Pfam" id="PF13174">
    <property type="entry name" value="TPR_6"/>
    <property type="match status" value="1"/>
</dbReference>
<dbReference type="InterPro" id="IPR011990">
    <property type="entry name" value="TPR-like_helical_dom_sf"/>
</dbReference>
<feature type="repeat" description="TPR" evidence="3">
    <location>
        <begin position="397"/>
        <end position="430"/>
    </location>
</feature>
<evidence type="ECO:0000313" key="6">
    <source>
        <dbReference type="Proteomes" id="UP000240638"/>
    </source>
</evidence>
<evidence type="ECO:0000256" key="4">
    <source>
        <dbReference type="SAM" id="MobiDB-lite"/>
    </source>
</evidence>
<feature type="region of interest" description="Disordered" evidence="4">
    <location>
        <begin position="1"/>
        <end position="34"/>
    </location>
</feature>
<dbReference type="EMBL" id="PYUC01000001">
    <property type="protein sequence ID" value="PTB22444.1"/>
    <property type="molecule type" value="Genomic_DNA"/>
</dbReference>
<feature type="repeat" description="TPR" evidence="3">
    <location>
        <begin position="295"/>
        <end position="328"/>
    </location>
</feature>
<feature type="repeat" description="TPR" evidence="3">
    <location>
        <begin position="329"/>
        <end position="362"/>
    </location>
</feature>
<feature type="compositionally biased region" description="Polar residues" evidence="4">
    <location>
        <begin position="10"/>
        <end position="19"/>
    </location>
</feature>
<feature type="repeat" description="TPR" evidence="3">
    <location>
        <begin position="159"/>
        <end position="192"/>
    </location>
</feature>
<dbReference type="SUPFAM" id="SSF48452">
    <property type="entry name" value="TPR-like"/>
    <property type="match status" value="2"/>
</dbReference>
<dbReference type="GO" id="GO:0016757">
    <property type="term" value="F:glycosyltransferase activity"/>
    <property type="evidence" value="ECO:0007669"/>
    <property type="project" value="InterPro"/>
</dbReference>
<dbReference type="SUPFAM" id="SSF53756">
    <property type="entry name" value="UDP-Glycosyltransferase/glycogen phosphorylase"/>
    <property type="match status" value="1"/>
</dbReference>
<dbReference type="InterPro" id="IPR051685">
    <property type="entry name" value="Ycf3/AcsC/BcsC/TPR_MFPF"/>
</dbReference>
<reference evidence="5 6" key="1">
    <citation type="submission" date="2018-03" db="EMBL/GenBank/DDBJ databases">
        <title>Whole genome analyses suggest that Burkholderia sensu lato contains two further novel genera in the rhizoxinica-symbiotica group Mycetohabitans gen. nov., and Trinickia gen. nov.: implications for the evolution of diazotrophy and nodulation in the Burkholderiaceae.</title>
        <authorList>
            <person name="Estrada De Los Santos P."/>
            <person name="Palmer M."/>
            <person name="Chavez-Ramirez B."/>
            <person name="Steenkamp E.T."/>
            <person name="Hirsch A.M."/>
            <person name="Manyaka P."/>
            <person name="Maluk M."/>
            <person name="Lafos M."/>
            <person name="Crook M."/>
            <person name="Gross E."/>
            <person name="Simon M.F."/>
            <person name="Bueno Dos Reis Junior F."/>
            <person name="Poole P.S."/>
            <person name="Venter S.N."/>
            <person name="James E.K."/>
        </authorList>
    </citation>
    <scope>NUCLEOTIDE SEQUENCE [LARGE SCALE GENOMIC DNA]</scope>
    <source>
        <strain evidence="5 6">JPY-366</strain>
    </source>
</reference>
<proteinExistence type="predicted"/>
<sequence length="739" mass="82902">MDVGHPQGTRAGTSSLSDSGKQRPAGNLSRAKDWHGTGRFDEAAREYETVLANDPDHAEALHFYGILHHQRGNTPEAKRLIQRAVSLAPDAATLSDFGGLLATDGNFDAALEQFDAALRLDSNHLPSLIRRGNAMVALRRYESALVDYDRALGVSPLLLDALCNRGAALRALGRYQDAMETYERALTVDPRSYESLYNLGNVLRDLQRYAEALHNYERALEIVPNHTEILSAKGRTLVDLGRPKEALASFNEAIAIRPDFVEALYNSAVALERLGRAEESLQRCDRVITIDPDHPKVHGTRGNALLHLKRYEEAVSDYSRALEIEPGAIDVLCNQGTALRHLHRYEAALRSYDAALATNPEFAEAWCNRGSVFLDMHRLDDALEAFDRALAISPKYALAWFNRGGALLDMLRYDDALESYGQAIELDPNYVDAHFGQAFIYLRQGDFARGWSKYEWRLRDPKSEHNGRRFPQARWVGGESLDGRTILIHAEQGFGDTLQFCRYAECLRDEGARVVLEVQPALRSLMSSLRGPVQVIARGEPLPAFDYHCPLLSLPFAFQTDLSSIPAKTPYLHADDTLVRKWTTILGVRHRLRVGLAWSGNPEHRNDRNRSIELAALMPLLVPDIDWISLQKVVRNSDAATLDRSPIRNFDTDIRDFSDTAALIQSLDLVISVDTAVAHLAGALNRPVWILLTHIGEWRWLSEREDSPWYPSARLFRQSARGGWQDVVESVRAEIVKLI</sequence>
<accession>A0A2T3Y0Z8</accession>
<dbReference type="Pfam" id="PF00515">
    <property type="entry name" value="TPR_1"/>
    <property type="match status" value="2"/>
</dbReference>
<dbReference type="AlphaFoldDB" id="A0A2T3Y0Z8"/>
<dbReference type="PANTHER" id="PTHR44943">
    <property type="entry name" value="CELLULOSE SYNTHASE OPERON PROTEIN C"/>
    <property type="match status" value="1"/>
</dbReference>
<gene>
    <name evidence="5" type="ORF">C9I57_01250</name>
</gene>
<comment type="caution">
    <text evidence="5">The sequence shown here is derived from an EMBL/GenBank/DDBJ whole genome shotgun (WGS) entry which is preliminary data.</text>
</comment>
<dbReference type="PROSITE" id="PS50005">
    <property type="entry name" value="TPR"/>
    <property type="match status" value="8"/>
</dbReference>
<protein>
    <submittedName>
        <fullName evidence="5">Glycosyltransferase</fullName>
    </submittedName>
</protein>
<dbReference type="InterPro" id="IPR019734">
    <property type="entry name" value="TPR_rpt"/>
</dbReference>
<keyword evidence="2 3" id="KW-0802">TPR repeat</keyword>
<dbReference type="RefSeq" id="WP_107148828.1">
    <property type="nucleotide sequence ID" value="NZ_PYUC01000001.1"/>
</dbReference>
<dbReference type="PROSITE" id="PS50293">
    <property type="entry name" value="TPR_REGION"/>
    <property type="match status" value="5"/>
</dbReference>
<evidence type="ECO:0000313" key="5">
    <source>
        <dbReference type="EMBL" id="PTB22444.1"/>
    </source>
</evidence>
<dbReference type="Proteomes" id="UP000240638">
    <property type="component" value="Unassembled WGS sequence"/>
</dbReference>
<keyword evidence="5" id="KW-0808">Transferase</keyword>
<organism evidence="5 6">
    <name type="scientific">Trinickia symbiotica</name>
    <dbReference type="NCBI Taxonomy" id="863227"/>
    <lineage>
        <taxon>Bacteria</taxon>
        <taxon>Pseudomonadati</taxon>
        <taxon>Pseudomonadota</taxon>
        <taxon>Betaproteobacteria</taxon>
        <taxon>Burkholderiales</taxon>
        <taxon>Burkholderiaceae</taxon>
        <taxon>Trinickia</taxon>
    </lineage>
</organism>
<dbReference type="Pfam" id="PF01075">
    <property type="entry name" value="Glyco_transf_9"/>
    <property type="match status" value="1"/>
</dbReference>
<dbReference type="SMART" id="SM00028">
    <property type="entry name" value="TPR"/>
    <property type="match status" value="12"/>
</dbReference>
<keyword evidence="1" id="KW-0677">Repeat</keyword>
<dbReference type="Pfam" id="PF13424">
    <property type="entry name" value="TPR_12"/>
    <property type="match status" value="1"/>
</dbReference>
<evidence type="ECO:0000256" key="1">
    <source>
        <dbReference type="ARBA" id="ARBA00022737"/>
    </source>
</evidence>
<dbReference type="Pfam" id="PF13414">
    <property type="entry name" value="TPR_11"/>
    <property type="match status" value="1"/>
</dbReference>
<dbReference type="Pfam" id="PF14559">
    <property type="entry name" value="TPR_19"/>
    <property type="match status" value="1"/>
</dbReference>